<protein>
    <submittedName>
        <fullName evidence="1">Uncharacterized protein</fullName>
    </submittedName>
</protein>
<reference evidence="1 2" key="1">
    <citation type="submission" date="2016-10" db="EMBL/GenBank/DDBJ databases">
        <authorList>
            <person name="Varghese N."/>
            <person name="Submissions S."/>
        </authorList>
    </citation>
    <scope>NUCLEOTIDE SEQUENCE [LARGE SCALE GENOMIC DNA]</scope>
    <source>
        <strain evidence="2">YIM D21,KCTC 23444,ACCC 10710</strain>
    </source>
</reference>
<dbReference type="Proteomes" id="UP000325289">
    <property type="component" value="Unassembled WGS sequence"/>
</dbReference>
<gene>
    <name evidence="1" type="ORF">SAMN04515678_102232</name>
</gene>
<sequence>MEVLSDGSPKIEPQRFTQAGLSDDFWSVFLDIVRLSLAIQHWSGERKAIEKGYTGFHDAYARRQARRSQRREIEARREAAKKIRLLGRVATTNDERGLFASIAERTKAIVTPDAYMHADYRPTAIYSFDGQALSLG</sequence>
<organism evidence="1 2">
    <name type="scientific">Roseivivax sediminis</name>
    <dbReference type="NCBI Taxonomy" id="936889"/>
    <lineage>
        <taxon>Bacteria</taxon>
        <taxon>Pseudomonadati</taxon>
        <taxon>Pseudomonadota</taxon>
        <taxon>Alphaproteobacteria</taxon>
        <taxon>Rhodobacterales</taxon>
        <taxon>Roseobacteraceae</taxon>
        <taxon>Roseivivax</taxon>
    </lineage>
</organism>
<keyword evidence="2" id="KW-1185">Reference proteome</keyword>
<evidence type="ECO:0000313" key="1">
    <source>
        <dbReference type="EMBL" id="SFD67556.1"/>
    </source>
</evidence>
<proteinExistence type="predicted"/>
<name>A0A1I1U9M5_9RHOB</name>
<dbReference type="RefSeq" id="WP_149754633.1">
    <property type="nucleotide sequence ID" value="NZ_FOMS01000002.1"/>
</dbReference>
<dbReference type="AlphaFoldDB" id="A0A1I1U9M5"/>
<dbReference type="OrthoDB" id="9953459at2"/>
<accession>A0A1I1U9M5</accession>
<evidence type="ECO:0000313" key="2">
    <source>
        <dbReference type="Proteomes" id="UP000325289"/>
    </source>
</evidence>
<dbReference type="EMBL" id="FOMS01000002">
    <property type="protein sequence ID" value="SFD67556.1"/>
    <property type="molecule type" value="Genomic_DNA"/>
</dbReference>